<dbReference type="EMBL" id="BK015979">
    <property type="protein sequence ID" value="DAF88167.1"/>
    <property type="molecule type" value="Genomic_DNA"/>
</dbReference>
<accession>A0A8S5U146</accession>
<sequence length="84" mass="9713">MMKAAMLKQVDMDYRNHLQAWLNFAAKAERKAGRGKTRPVYTTFQKFFNYKDSVANVLKSSNPKQRTRFRGIEKVLKKGGKDDG</sequence>
<name>A0A8S5U146_9CAUD</name>
<protein>
    <submittedName>
        <fullName evidence="1">Uncharacterized protein</fullName>
    </submittedName>
</protein>
<reference evidence="1" key="1">
    <citation type="journal article" date="2021" name="Proc. Natl. Acad. Sci. U.S.A.">
        <title>A Catalog of Tens of Thousands of Viruses from Human Metagenomes Reveals Hidden Associations with Chronic Diseases.</title>
        <authorList>
            <person name="Tisza M.J."/>
            <person name="Buck C.B."/>
        </authorList>
    </citation>
    <scope>NUCLEOTIDE SEQUENCE</scope>
    <source>
        <strain evidence="1">CtGoR6</strain>
    </source>
</reference>
<organism evidence="1">
    <name type="scientific">Siphoviridae sp. ctGoR6</name>
    <dbReference type="NCBI Taxonomy" id="2825416"/>
    <lineage>
        <taxon>Viruses</taxon>
        <taxon>Duplodnaviria</taxon>
        <taxon>Heunggongvirae</taxon>
        <taxon>Uroviricota</taxon>
        <taxon>Caudoviricetes</taxon>
    </lineage>
</organism>
<proteinExistence type="predicted"/>
<evidence type="ECO:0000313" key="1">
    <source>
        <dbReference type="EMBL" id="DAF88167.1"/>
    </source>
</evidence>